<keyword evidence="3" id="KW-1185">Reference proteome</keyword>
<feature type="compositionally biased region" description="Basic residues" evidence="1">
    <location>
        <begin position="11"/>
        <end position="27"/>
    </location>
</feature>
<sequence length="623" mass="71325">MNSRDVDKHEVRRRRKVRRGRRERRGRSALTRVRETITGCYREGSFASLYNWLSDRGRMEEVHEVVTFSRGTIWIDSWKMIRRAFGDTRLLISGSRILLKHAKGKMQQGGTVTFLRIVKMKTTTEKNKHFLALLLKCPRPASQLANLTTNKLVGLYRAAGCFAEKKTKLALHWKIDSAIRKKIGTGVRRRINVKLRFDSGIRKKGVWRMVEQVVDGKIQDKVVAGFMKTKIRVVWLRNRTVGQVLHNQKMFAVEEESPCGCGTFSLLKTDGHVATRFAELPDVPTFLRNSKNITRSSKALNGDTLIQSVLDATKHIQGNAPKITVPEGTFAEGRRASTAWKDDEKRIARVLHYLLIRLPARSSFYLNFVADLRDGLETAERSLKAARCSQVVGRCYDIKEMLSRIPHEVVIQAVEQLLCMFEDGGWKTVKVSYRAKACVINTTRKKTDGYVNFTLQDLLRGVRFDLEHSGVRCRNKIMRQIFGIPMGKSTSPVLASITCAMAEVRFLKQLGADRVLIRGWRIMDDISIVVGVNRNMHDENHPEELLRLFERIYDVNLEVVRKDECGLTWQFVGGSIFLCNGPLRLYYIPLTKNTEPLTERGVLTFQTMQDFTSYSEKRVKKAV</sequence>
<proteinExistence type="predicted"/>
<dbReference type="AlphaFoldDB" id="A0A388JSN2"/>
<name>A0A388JSN2_CHABU</name>
<comment type="caution">
    <text evidence="2">The sequence shown here is derived from an EMBL/GenBank/DDBJ whole genome shotgun (WGS) entry which is preliminary data.</text>
</comment>
<feature type="region of interest" description="Disordered" evidence="1">
    <location>
        <begin position="1"/>
        <end position="27"/>
    </location>
</feature>
<evidence type="ECO:0008006" key="4">
    <source>
        <dbReference type="Google" id="ProtNLM"/>
    </source>
</evidence>
<protein>
    <recommendedName>
        <fullName evidence="4">Reverse transcriptase domain-containing protein</fullName>
    </recommendedName>
</protein>
<evidence type="ECO:0000313" key="3">
    <source>
        <dbReference type="Proteomes" id="UP000265515"/>
    </source>
</evidence>
<accession>A0A388JSN2</accession>
<dbReference type="Gramene" id="GBG60829">
    <property type="protein sequence ID" value="GBG60829"/>
    <property type="gene ID" value="CBR_g15952"/>
</dbReference>
<feature type="compositionally biased region" description="Basic and acidic residues" evidence="1">
    <location>
        <begin position="1"/>
        <end position="10"/>
    </location>
</feature>
<evidence type="ECO:0000313" key="2">
    <source>
        <dbReference type="EMBL" id="GBG60829.1"/>
    </source>
</evidence>
<dbReference type="Proteomes" id="UP000265515">
    <property type="component" value="Unassembled WGS sequence"/>
</dbReference>
<organism evidence="2 3">
    <name type="scientific">Chara braunii</name>
    <name type="common">Braun's stonewort</name>
    <dbReference type="NCBI Taxonomy" id="69332"/>
    <lineage>
        <taxon>Eukaryota</taxon>
        <taxon>Viridiplantae</taxon>
        <taxon>Streptophyta</taxon>
        <taxon>Charophyceae</taxon>
        <taxon>Charales</taxon>
        <taxon>Characeae</taxon>
        <taxon>Chara</taxon>
    </lineage>
</organism>
<evidence type="ECO:0000256" key="1">
    <source>
        <dbReference type="SAM" id="MobiDB-lite"/>
    </source>
</evidence>
<gene>
    <name evidence="2" type="ORF">CBR_g15952</name>
</gene>
<dbReference type="EMBL" id="BFEA01000015">
    <property type="protein sequence ID" value="GBG60829.1"/>
    <property type="molecule type" value="Genomic_DNA"/>
</dbReference>
<reference evidence="2 3" key="1">
    <citation type="journal article" date="2018" name="Cell">
        <title>The Chara Genome: Secondary Complexity and Implications for Plant Terrestrialization.</title>
        <authorList>
            <person name="Nishiyama T."/>
            <person name="Sakayama H."/>
            <person name="Vries J.D."/>
            <person name="Buschmann H."/>
            <person name="Saint-Marcoux D."/>
            <person name="Ullrich K.K."/>
            <person name="Haas F.B."/>
            <person name="Vanderstraeten L."/>
            <person name="Becker D."/>
            <person name="Lang D."/>
            <person name="Vosolsobe S."/>
            <person name="Rombauts S."/>
            <person name="Wilhelmsson P.K.I."/>
            <person name="Janitza P."/>
            <person name="Kern R."/>
            <person name="Heyl A."/>
            <person name="Rumpler F."/>
            <person name="Villalobos L.I.A.C."/>
            <person name="Clay J.M."/>
            <person name="Skokan R."/>
            <person name="Toyoda A."/>
            <person name="Suzuki Y."/>
            <person name="Kagoshima H."/>
            <person name="Schijlen E."/>
            <person name="Tajeshwar N."/>
            <person name="Catarino B."/>
            <person name="Hetherington A.J."/>
            <person name="Saltykova A."/>
            <person name="Bonnot C."/>
            <person name="Breuninger H."/>
            <person name="Symeonidi A."/>
            <person name="Radhakrishnan G.V."/>
            <person name="Van Nieuwerburgh F."/>
            <person name="Deforce D."/>
            <person name="Chang C."/>
            <person name="Karol K.G."/>
            <person name="Hedrich R."/>
            <person name="Ulvskov P."/>
            <person name="Glockner G."/>
            <person name="Delwiche C.F."/>
            <person name="Petrasek J."/>
            <person name="Van de Peer Y."/>
            <person name="Friml J."/>
            <person name="Beilby M."/>
            <person name="Dolan L."/>
            <person name="Kohara Y."/>
            <person name="Sugano S."/>
            <person name="Fujiyama A."/>
            <person name="Delaux P.-M."/>
            <person name="Quint M."/>
            <person name="TheiBen G."/>
            <person name="Hagemann M."/>
            <person name="Harholt J."/>
            <person name="Dunand C."/>
            <person name="Zachgo S."/>
            <person name="Langdale J."/>
            <person name="Maumus F."/>
            <person name="Straeten D.V.D."/>
            <person name="Gould S.B."/>
            <person name="Rensing S.A."/>
        </authorList>
    </citation>
    <scope>NUCLEOTIDE SEQUENCE [LARGE SCALE GENOMIC DNA]</scope>
    <source>
        <strain evidence="2 3">S276</strain>
    </source>
</reference>